<dbReference type="Pfam" id="PF00144">
    <property type="entry name" value="Beta-lactamase"/>
    <property type="match status" value="1"/>
</dbReference>
<dbReference type="InterPro" id="IPR050491">
    <property type="entry name" value="AmpC-like"/>
</dbReference>
<feature type="transmembrane region" description="Helical" evidence="1">
    <location>
        <begin position="560"/>
        <end position="581"/>
    </location>
</feature>
<protein>
    <submittedName>
        <fullName evidence="4">Beta-lactamase family protein</fullName>
    </submittedName>
</protein>
<keyword evidence="1" id="KW-1133">Transmembrane helix</keyword>
<comment type="caution">
    <text evidence="4">The sequence shown here is derived from an EMBL/GenBank/DDBJ whole genome shotgun (WGS) entry which is preliminary data.</text>
</comment>
<evidence type="ECO:0000256" key="2">
    <source>
        <dbReference type="SAM" id="SignalP"/>
    </source>
</evidence>
<proteinExistence type="predicted"/>
<keyword evidence="1" id="KW-0812">Transmembrane</keyword>
<feature type="signal peptide" evidence="2">
    <location>
        <begin position="1"/>
        <end position="22"/>
    </location>
</feature>
<organism evidence="4 5">
    <name type="scientific">Croceibacterium selenioxidans</name>
    <dbReference type="NCBI Taxonomy" id="2838833"/>
    <lineage>
        <taxon>Bacteria</taxon>
        <taxon>Pseudomonadati</taxon>
        <taxon>Pseudomonadota</taxon>
        <taxon>Alphaproteobacteria</taxon>
        <taxon>Sphingomonadales</taxon>
        <taxon>Erythrobacteraceae</taxon>
        <taxon>Croceibacterium</taxon>
    </lineage>
</organism>
<keyword evidence="1" id="KW-0472">Membrane</keyword>
<dbReference type="PANTHER" id="PTHR46825:SF9">
    <property type="entry name" value="BETA-LACTAMASE-RELATED DOMAIN-CONTAINING PROTEIN"/>
    <property type="match status" value="1"/>
</dbReference>
<dbReference type="EMBL" id="JAHFVK010000002">
    <property type="protein sequence ID" value="MBT2135369.1"/>
    <property type="molecule type" value="Genomic_DNA"/>
</dbReference>
<feature type="domain" description="Beta-lactamase-related" evidence="3">
    <location>
        <begin position="69"/>
        <end position="384"/>
    </location>
</feature>
<feature type="transmembrane region" description="Helical" evidence="1">
    <location>
        <begin position="632"/>
        <end position="655"/>
    </location>
</feature>
<feature type="transmembrane region" description="Helical" evidence="1">
    <location>
        <begin position="596"/>
        <end position="620"/>
    </location>
</feature>
<dbReference type="PANTHER" id="PTHR46825">
    <property type="entry name" value="D-ALANYL-D-ALANINE-CARBOXYPEPTIDASE/ENDOPEPTIDASE AMPH"/>
    <property type="match status" value="1"/>
</dbReference>
<dbReference type="InterPro" id="IPR012338">
    <property type="entry name" value="Beta-lactam/transpept-like"/>
</dbReference>
<reference evidence="4 5" key="1">
    <citation type="submission" date="2021-05" db="EMBL/GenBank/DDBJ databases">
        <title>Croceibacterium sp. LX-88 genome sequence.</title>
        <authorList>
            <person name="Luo X."/>
        </authorList>
    </citation>
    <scope>NUCLEOTIDE SEQUENCE [LARGE SCALE GENOMIC DNA]</scope>
    <source>
        <strain evidence="4 5">LX-88</strain>
    </source>
</reference>
<dbReference type="RefSeq" id="WP_214537080.1">
    <property type="nucleotide sequence ID" value="NZ_JAHFVK010000002.1"/>
</dbReference>
<keyword evidence="2" id="KW-0732">Signal</keyword>
<evidence type="ECO:0000313" key="5">
    <source>
        <dbReference type="Proteomes" id="UP000811255"/>
    </source>
</evidence>
<keyword evidence="5" id="KW-1185">Reference proteome</keyword>
<gene>
    <name evidence="4" type="ORF">KK137_13605</name>
</gene>
<dbReference type="Gene3D" id="3.40.710.10">
    <property type="entry name" value="DD-peptidase/beta-lactamase superfamily"/>
    <property type="match status" value="1"/>
</dbReference>
<dbReference type="SUPFAM" id="SSF56601">
    <property type="entry name" value="beta-lactamase/transpeptidase-like"/>
    <property type="match status" value="1"/>
</dbReference>
<sequence length="661" mass="72746">MRQLKKWIVPLLLLVGAGGVLAQGLVPEAITPAVGDKAPAQAAPTPAGGATLTKTDVDAWLDGFLPYALESGDIAGAVVVVVKDGQVLTQRGFGYADIDKRIPVSPETTLFRTGSVSKLTTWTAIMQLVEQGKLDLDTDVNKYLDFTIPAYEGKPITLRNIMTHTAGFQETVRRLISDNPEDMVSLGEYVKNDIPARIFPPGEVPAYSNYATALAGRIIERVSGQSYDDYVEQHIFKPLGMTYATFRQPVPANLAPHLSQGYGPGLKKPEKFEYVVPAPAGSQAASGADMAKFMIAHLNDGAGLMKPETAKTMHEFELNSLPPLHAMALGFYRDDVNGHRVLAHGGDTVFMHSNLDLFVDDNVGLFISMNSDGQNGSPRWLREALLAQFADRYFPQELAGKPIDEKTAREHARMLAGTYASSRGFETNFMSLLDLVGQEKVGVDEKGGIVVGSAANAAGQPRKWIEVEPFVWRDRDSGMKLAAKVEDGKVTEWRFDTISAIMSFRRVPWYKDTAWFFPVLLGAIGVLFLSAVAWPAGAIARRRYKAANRYEGRRLRSQRILHGSQWLVLAVLTGWVAWFYLGLSNLSMLSGPLDPLLYALQILSPIALFGLLIGSGWNLWMARKEKRGWFALLWAVLVVLSAVVLLWMAFAFHMFSFGTNY</sequence>
<evidence type="ECO:0000313" key="4">
    <source>
        <dbReference type="EMBL" id="MBT2135369.1"/>
    </source>
</evidence>
<accession>A0ABS5WAD1</accession>
<dbReference type="Proteomes" id="UP000811255">
    <property type="component" value="Unassembled WGS sequence"/>
</dbReference>
<dbReference type="InterPro" id="IPR001466">
    <property type="entry name" value="Beta-lactam-related"/>
</dbReference>
<evidence type="ECO:0000256" key="1">
    <source>
        <dbReference type="SAM" id="Phobius"/>
    </source>
</evidence>
<feature type="chain" id="PRO_5045324384" evidence="2">
    <location>
        <begin position="23"/>
        <end position="661"/>
    </location>
</feature>
<evidence type="ECO:0000259" key="3">
    <source>
        <dbReference type="Pfam" id="PF00144"/>
    </source>
</evidence>
<name>A0ABS5WAD1_9SPHN</name>
<feature type="transmembrane region" description="Helical" evidence="1">
    <location>
        <begin position="515"/>
        <end position="539"/>
    </location>
</feature>